<dbReference type="Proteomes" id="UP000015106">
    <property type="component" value="Chromosome 6"/>
</dbReference>
<proteinExistence type="predicted"/>
<sequence length="80" mass="9206">RVRRDTSTKWLLHRLEEPVELREVDATISLAPLELAHQRCQQALDIEHPQSHAWAVPPPCAERHHLDLLGPRQRPNGLSL</sequence>
<dbReference type="Gramene" id="TuG1812G0600000839.01.T01">
    <property type="protein sequence ID" value="TuG1812G0600000839.01.T01.cds278717"/>
    <property type="gene ID" value="TuG1812G0600000839.01"/>
</dbReference>
<keyword evidence="2" id="KW-1185">Reference proteome</keyword>
<dbReference type="AlphaFoldDB" id="A0A8R7QPH9"/>
<protein>
    <submittedName>
        <fullName evidence="1">Uncharacterized protein</fullName>
    </submittedName>
</protein>
<evidence type="ECO:0000313" key="1">
    <source>
        <dbReference type="EnsemblPlants" id="TuG1812G0600000839.01.T01.cds278717"/>
    </source>
</evidence>
<name>A0A8R7QPH9_TRIUA</name>
<dbReference type="EnsemblPlants" id="TuG1812G0600000839.01.T01">
    <property type="protein sequence ID" value="TuG1812G0600000839.01.T01.cds278717"/>
    <property type="gene ID" value="TuG1812G0600000839.01"/>
</dbReference>
<evidence type="ECO:0000313" key="2">
    <source>
        <dbReference type="Proteomes" id="UP000015106"/>
    </source>
</evidence>
<accession>A0A8R7QPH9</accession>
<reference evidence="2" key="1">
    <citation type="journal article" date="2013" name="Nature">
        <title>Draft genome of the wheat A-genome progenitor Triticum urartu.</title>
        <authorList>
            <person name="Ling H.Q."/>
            <person name="Zhao S."/>
            <person name="Liu D."/>
            <person name="Wang J."/>
            <person name="Sun H."/>
            <person name="Zhang C."/>
            <person name="Fan H."/>
            <person name="Li D."/>
            <person name="Dong L."/>
            <person name="Tao Y."/>
            <person name="Gao C."/>
            <person name="Wu H."/>
            <person name="Li Y."/>
            <person name="Cui Y."/>
            <person name="Guo X."/>
            <person name="Zheng S."/>
            <person name="Wang B."/>
            <person name="Yu K."/>
            <person name="Liang Q."/>
            <person name="Yang W."/>
            <person name="Lou X."/>
            <person name="Chen J."/>
            <person name="Feng M."/>
            <person name="Jian J."/>
            <person name="Zhang X."/>
            <person name="Luo G."/>
            <person name="Jiang Y."/>
            <person name="Liu J."/>
            <person name="Wang Z."/>
            <person name="Sha Y."/>
            <person name="Zhang B."/>
            <person name="Wu H."/>
            <person name="Tang D."/>
            <person name="Shen Q."/>
            <person name="Xue P."/>
            <person name="Zou S."/>
            <person name="Wang X."/>
            <person name="Liu X."/>
            <person name="Wang F."/>
            <person name="Yang Y."/>
            <person name="An X."/>
            <person name="Dong Z."/>
            <person name="Zhang K."/>
            <person name="Zhang X."/>
            <person name="Luo M.C."/>
            <person name="Dvorak J."/>
            <person name="Tong Y."/>
            <person name="Wang J."/>
            <person name="Yang H."/>
            <person name="Li Z."/>
            <person name="Wang D."/>
            <person name="Zhang A."/>
            <person name="Wang J."/>
        </authorList>
    </citation>
    <scope>NUCLEOTIDE SEQUENCE</scope>
    <source>
        <strain evidence="2">cv. G1812</strain>
    </source>
</reference>
<organism evidence="1 2">
    <name type="scientific">Triticum urartu</name>
    <name type="common">Red wild einkorn</name>
    <name type="synonym">Crithodium urartu</name>
    <dbReference type="NCBI Taxonomy" id="4572"/>
    <lineage>
        <taxon>Eukaryota</taxon>
        <taxon>Viridiplantae</taxon>
        <taxon>Streptophyta</taxon>
        <taxon>Embryophyta</taxon>
        <taxon>Tracheophyta</taxon>
        <taxon>Spermatophyta</taxon>
        <taxon>Magnoliopsida</taxon>
        <taxon>Liliopsida</taxon>
        <taxon>Poales</taxon>
        <taxon>Poaceae</taxon>
        <taxon>BOP clade</taxon>
        <taxon>Pooideae</taxon>
        <taxon>Triticodae</taxon>
        <taxon>Triticeae</taxon>
        <taxon>Triticinae</taxon>
        <taxon>Triticum</taxon>
    </lineage>
</organism>
<reference evidence="1" key="3">
    <citation type="submission" date="2022-06" db="UniProtKB">
        <authorList>
            <consortium name="EnsemblPlants"/>
        </authorList>
    </citation>
    <scope>IDENTIFICATION</scope>
</reference>
<reference evidence="1" key="2">
    <citation type="submission" date="2018-03" db="EMBL/GenBank/DDBJ databases">
        <title>The Triticum urartu genome reveals the dynamic nature of wheat genome evolution.</title>
        <authorList>
            <person name="Ling H."/>
            <person name="Ma B."/>
            <person name="Shi X."/>
            <person name="Liu H."/>
            <person name="Dong L."/>
            <person name="Sun H."/>
            <person name="Cao Y."/>
            <person name="Gao Q."/>
            <person name="Zheng S."/>
            <person name="Li Y."/>
            <person name="Yu Y."/>
            <person name="Du H."/>
            <person name="Qi M."/>
            <person name="Li Y."/>
            <person name="Yu H."/>
            <person name="Cui Y."/>
            <person name="Wang N."/>
            <person name="Chen C."/>
            <person name="Wu H."/>
            <person name="Zhao Y."/>
            <person name="Zhang J."/>
            <person name="Li Y."/>
            <person name="Zhou W."/>
            <person name="Zhang B."/>
            <person name="Hu W."/>
            <person name="Eijk M."/>
            <person name="Tang J."/>
            <person name="Witsenboer H."/>
            <person name="Zhao S."/>
            <person name="Li Z."/>
            <person name="Zhang A."/>
            <person name="Wang D."/>
            <person name="Liang C."/>
        </authorList>
    </citation>
    <scope>NUCLEOTIDE SEQUENCE [LARGE SCALE GENOMIC DNA]</scope>
    <source>
        <strain evidence="1">cv. G1812</strain>
    </source>
</reference>